<evidence type="ECO:0000313" key="4">
    <source>
        <dbReference type="Proteomes" id="UP000260351"/>
    </source>
</evidence>
<comment type="caution">
    <text evidence="3">The sequence shown here is derived from an EMBL/GenBank/DDBJ whole genome shotgun (WGS) entry which is preliminary data.</text>
</comment>
<dbReference type="GO" id="GO:0046685">
    <property type="term" value="P:response to arsenic-containing substance"/>
    <property type="evidence" value="ECO:0007669"/>
    <property type="project" value="UniProtKB-KW"/>
</dbReference>
<dbReference type="Pfam" id="PF01451">
    <property type="entry name" value="LMWPc"/>
    <property type="match status" value="1"/>
</dbReference>
<organism evidence="3 4">
    <name type="scientific">Wenzhouxiangella sediminis</name>
    <dbReference type="NCBI Taxonomy" id="1792836"/>
    <lineage>
        <taxon>Bacteria</taxon>
        <taxon>Pseudomonadati</taxon>
        <taxon>Pseudomonadota</taxon>
        <taxon>Gammaproteobacteria</taxon>
        <taxon>Chromatiales</taxon>
        <taxon>Wenzhouxiangellaceae</taxon>
        <taxon>Wenzhouxiangella</taxon>
    </lineage>
</organism>
<dbReference type="Gene3D" id="3.40.50.2300">
    <property type="match status" value="1"/>
</dbReference>
<dbReference type="InterPro" id="IPR023485">
    <property type="entry name" value="Ptyr_pPase"/>
</dbReference>
<evidence type="ECO:0000259" key="2">
    <source>
        <dbReference type="SMART" id="SM00226"/>
    </source>
</evidence>
<keyword evidence="4" id="KW-1185">Reference proteome</keyword>
<dbReference type="PANTHER" id="PTHR43428">
    <property type="entry name" value="ARSENATE REDUCTASE"/>
    <property type="match status" value="1"/>
</dbReference>
<keyword evidence="1" id="KW-0059">Arsenical resistance</keyword>
<evidence type="ECO:0000313" key="3">
    <source>
        <dbReference type="EMBL" id="RFF29252.1"/>
    </source>
</evidence>
<dbReference type="SUPFAM" id="SSF52788">
    <property type="entry name" value="Phosphotyrosine protein phosphatases I"/>
    <property type="match status" value="1"/>
</dbReference>
<evidence type="ECO:0000256" key="1">
    <source>
        <dbReference type="ARBA" id="ARBA00022849"/>
    </source>
</evidence>
<dbReference type="AlphaFoldDB" id="A0A3E1K5E3"/>
<dbReference type="SMART" id="SM00226">
    <property type="entry name" value="LMWPc"/>
    <property type="match status" value="1"/>
</dbReference>
<protein>
    <submittedName>
        <fullName evidence="3">Arsenate reductase ArsC</fullName>
    </submittedName>
</protein>
<gene>
    <name evidence="3" type="ORF">DZC52_14210</name>
</gene>
<dbReference type="InterPro" id="IPR036196">
    <property type="entry name" value="Ptyr_pPase_sf"/>
</dbReference>
<sequence>MAKQRILFLCVANSARSQMAEGLARKMLGDRAEVMSAGSQPTTVNPWAVKAMAEVGIDISGHHSKSVDEFDPAELDLVITLCAEEVCPALPAGVRHLHWPIPDPAIGWDAERSGGNALERFRQARDRIHDRLVEVQSG</sequence>
<name>A0A3E1K5E3_9GAMM</name>
<proteinExistence type="predicted"/>
<dbReference type="Proteomes" id="UP000260351">
    <property type="component" value="Unassembled WGS sequence"/>
</dbReference>
<dbReference type="EMBL" id="QUZK01000051">
    <property type="protein sequence ID" value="RFF29252.1"/>
    <property type="molecule type" value="Genomic_DNA"/>
</dbReference>
<dbReference type="OrthoDB" id="9793058at2"/>
<accession>A0A3E1K5E3</accession>
<reference evidence="3 4" key="1">
    <citation type="submission" date="2018-08" db="EMBL/GenBank/DDBJ databases">
        <title>Wenzhouxiangella salilacus sp. nov., a novel bacterium isolated from a saline lake in Xinjiang Province, China.</title>
        <authorList>
            <person name="Han S."/>
        </authorList>
    </citation>
    <scope>NUCLEOTIDE SEQUENCE [LARGE SCALE GENOMIC DNA]</scope>
    <source>
        <strain evidence="3 4">XDB06</strain>
    </source>
</reference>
<dbReference type="CDD" id="cd16345">
    <property type="entry name" value="LMWP_ArsC"/>
    <property type="match status" value="1"/>
</dbReference>
<feature type="domain" description="Phosphotyrosine protein phosphatase I" evidence="2">
    <location>
        <begin position="4"/>
        <end position="137"/>
    </location>
</feature>
<dbReference type="PANTHER" id="PTHR43428:SF1">
    <property type="entry name" value="ARSENATE REDUCTASE"/>
    <property type="match status" value="1"/>
</dbReference>